<protein>
    <submittedName>
        <fullName evidence="1">Uncharacterized protein</fullName>
    </submittedName>
</protein>
<keyword evidence="2" id="KW-1185">Reference proteome</keyword>
<name>A0AC60Q6K8_IXOPE</name>
<dbReference type="Proteomes" id="UP000805193">
    <property type="component" value="Unassembled WGS sequence"/>
</dbReference>
<organism evidence="1 2">
    <name type="scientific">Ixodes persulcatus</name>
    <name type="common">Taiga tick</name>
    <dbReference type="NCBI Taxonomy" id="34615"/>
    <lineage>
        <taxon>Eukaryota</taxon>
        <taxon>Metazoa</taxon>
        <taxon>Ecdysozoa</taxon>
        <taxon>Arthropoda</taxon>
        <taxon>Chelicerata</taxon>
        <taxon>Arachnida</taxon>
        <taxon>Acari</taxon>
        <taxon>Parasitiformes</taxon>
        <taxon>Ixodida</taxon>
        <taxon>Ixodoidea</taxon>
        <taxon>Ixodidae</taxon>
        <taxon>Ixodinae</taxon>
        <taxon>Ixodes</taxon>
    </lineage>
</organism>
<evidence type="ECO:0000313" key="1">
    <source>
        <dbReference type="EMBL" id="KAG0429279.1"/>
    </source>
</evidence>
<sequence>MRQLHLVVARAQLDSVVCASTSVLFCGSCWMLYVQVHLFIPYTTACTERLQQRGRGSGPGNLQQKDFSNLLFRKHVPGKTKRMPGQNRSQPAARPSEAALKRLADSIRTSKESQMHAMILIESNYKPVEKAEQQHPSAAPLEAPLKLPTAVLWEQHSNAQAWQTHSLTLAQAQELETRTRGQSAVQLWRTERANRITASHFGDIIRRKSDLNEAFISSVYSKAGFRPTKYMKMGTENEPAAISRYQEEQGVQVFPVGLCINPGIAILGASPDGLVYDKAVQEYGLVEVKTLAKAKEQKISTTEAISRGVAASFLKDGQLKTHHNHHYQIQGQLALTGLLWCDLAVDSGSGSPFVQRIQFNKDLWELTMLPALLDFHKRTNVNKENECP</sequence>
<gene>
    <name evidence="1" type="ORF">HPB47_023792</name>
</gene>
<dbReference type="EMBL" id="JABSTQ010009424">
    <property type="protein sequence ID" value="KAG0429279.1"/>
    <property type="molecule type" value="Genomic_DNA"/>
</dbReference>
<evidence type="ECO:0000313" key="2">
    <source>
        <dbReference type="Proteomes" id="UP000805193"/>
    </source>
</evidence>
<reference evidence="1 2" key="1">
    <citation type="journal article" date="2020" name="Cell">
        <title>Large-Scale Comparative Analyses of Tick Genomes Elucidate Their Genetic Diversity and Vector Capacities.</title>
        <authorList>
            <consortium name="Tick Genome and Microbiome Consortium (TIGMIC)"/>
            <person name="Jia N."/>
            <person name="Wang J."/>
            <person name="Shi W."/>
            <person name="Du L."/>
            <person name="Sun Y."/>
            <person name="Zhan W."/>
            <person name="Jiang J.F."/>
            <person name="Wang Q."/>
            <person name="Zhang B."/>
            <person name="Ji P."/>
            <person name="Bell-Sakyi L."/>
            <person name="Cui X.M."/>
            <person name="Yuan T.T."/>
            <person name="Jiang B.G."/>
            <person name="Yang W.F."/>
            <person name="Lam T.T."/>
            <person name="Chang Q.C."/>
            <person name="Ding S.J."/>
            <person name="Wang X.J."/>
            <person name="Zhu J.G."/>
            <person name="Ruan X.D."/>
            <person name="Zhao L."/>
            <person name="Wei J.T."/>
            <person name="Ye R.Z."/>
            <person name="Que T.C."/>
            <person name="Du C.H."/>
            <person name="Zhou Y.H."/>
            <person name="Cheng J.X."/>
            <person name="Dai P.F."/>
            <person name="Guo W.B."/>
            <person name="Han X.H."/>
            <person name="Huang E.J."/>
            <person name="Li L.F."/>
            <person name="Wei W."/>
            <person name="Gao Y.C."/>
            <person name="Liu J.Z."/>
            <person name="Shao H.Z."/>
            <person name="Wang X."/>
            <person name="Wang C.C."/>
            <person name="Yang T.C."/>
            <person name="Huo Q.B."/>
            <person name="Li W."/>
            <person name="Chen H.Y."/>
            <person name="Chen S.E."/>
            <person name="Zhou L.G."/>
            <person name="Ni X.B."/>
            <person name="Tian J.H."/>
            <person name="Sheng Y."/>
            <person name="Liu T."/>
            <person name="Pan Y.S."/>
            <person name="Xia L.Y."/>
            <person name="Li J."/>
            <person name="Zhao F."/>
            <person name="Cao W.C."/>
        </authorList>
    </citation>
    <scope>NUCLEOTIDE SEQUENCE [LARGE SCALE GENOMIC DNA]</scope>
    <source>
        <strain evidence="1">Iper-2018</strain>
    </source>
</reference>
<accession>A0AC60Q6K8</accession>
<proteinExistence type="predicted"/>
<comment type="caution">
    <text evidence="1">The sequence shown here is derived from an EMBL/GenBank/DDBJ whole genome shotgun (WGS) entry which is preliminary data.</text>
</comment>